<gene>
    <name evidence="2" type="ORF">DPMN_111654</name>
</gene>
<protein>
    <recommendedName>
        <fullName evidence="4">Secreted protein</fullName>
    </recommendedName>
</protein>
<evidence type="ECO:0000313" key="3">
    <source>
        <dbReference type="Proteomes" id="UP000828390"/>
    </source>
</evidence>
<name>A0A9D4QP18_DREPO</name>
<feature type="chain" id="PRO_5039084957" description="Secreted protein" evidence="1">
    <location>
        <begin position="17"/>
        <end position="100"/>
    </location>
</feature>
<evidence type="ECO:0000313" key="2">
    <source>
        <dbReference type="EMBL" id="KAH3838246.1"/>
    </source>
</evidence>
<feature type="signal peptide" evidence="1">
    <location>
        <begin position="1"/>
        <end position="16"/>
    </location>
</feature>
<keyword evidence="1" id="KW-0732">Signal</keyword>
<evidence type="ECO:0000256" key="1">
    <source>
        <dbReference type="SAM" id="SignalP"/>
    </source>
</evidence>
<dbReference type="EMBL" id="JAIWYP010000004">
    <property type="protein sequence ID" value="KAH3838246.1"/>
    <property type="molecule type" value="Genomic_DNA"/>
</dbReference>
<accession>A0A9D4QP18</accession>
<comment type="caution">
    <text evidence="2">The sequence shown here is derived from an EMBL/GenBank/DDBJ whole genome shotgun (WGS) entry which is preliminary data.</text>
</comment>
<sequence>MVFSFLLVGHPPLVFAVLPPSHPPKGLGYSYTTGRQTSCLLQIDHGLVHLEHLDHVVLSSCSGVKDAITVWICCIFRIKSGIKIGDLDIFQDVTERKNAH</sequence>
<reference evidence="2" key="1">
    <citation type="journal article" date="2019" name="bioRxiv">
        <title>The Genome of the Zebra Mussel, Dreissena polymorpha: A Resource for Invasive Species Research.</title>
        <authorList>
            <person name="McCartney M.A."/>
            <person name="Auch B."/>
            <person name="Kono T."/>
            <person name="Mallez S."/>
            <person name="Zhang Y."/>
            <person name="Obille A."/>
            <person name="Becker A."/>
            <person name="Abrahante J.E."/>
            <person name="Garbe J."/>
            <person name="Badalamenti J.P."/>
            <person name="Herman A."/>
            <person name="Mangelson H."/>
            <person name="Liachko I."/>
            <person name="Sullivan S."/>
            <person name="Sone E.D."/>
            <person name="Koren S."/>
            <person name="Silverstein K.A.T."/>
            <person name="Beckman K.B."/>
            <person name="Gohl D.M."/>
        </authorList>
    </citation>
    <scope>NUCLEOTIDE SEQUENCE</scope>
    <source>
        <strain evidence="2">Duluth1</strain>
        <tissue evidence="2">Whole animal</tissue>
    </source>
</reference>
<proteinExistence type="predicted"/>
<reference evidence="2" key="2">
    <citation type="submission" date="2020-11" db="EMBL/GenBank/DDBJ databases">
        <authorList>
            <person name="McCartney M.A."/>
            <person name="Auch B."/>
            <person name="Kono T."/>
            <person name="Mallez S."/>
            <person name="Becker A."/>
            <person name="Gohl D.M."/>
            <person name="Silverstein K.A.T."/>
            <person name="Koren S."/>
            <person name="Bechman K.B."/>
            <person name="Herman A."/>
            <person name="Abrahante J.E."/>
            <person name="Garbe J."/>
        </authorList>
    </citation>
    <scope>NUCLEOTIDE SEQUENCE</scope>
    <source>
        <strain evidence="2">Duluth1</strain>
        <tissue evidence="2">Whole animal</tissue>
    </source>
</reference>
<keyword evidence="3" id="KW-1185">Reference proteome</keyword>
<dbReference type="AlphaFoldDB" id="A0A9D4QP18"/>
<dbReference type="Proteomes" id="UP000828390">
    <property type="component" value="Unassembled WGS sequence"/>
</dbReference>
<evidence type="ECO:0008006" key="4">
    <source>
        <dbReference type="Google" id="ProtNLM"/>
    </source>
</evidence>
<organism evidence="2 3">
    <name type="scientific">Dreissena polymorpha</name>
    <name type="common">Zebra mussel</name>
    <name type="synonym">Mytilus polymorpha</name>
    <dbReference type="NCBI Taxonomy" id="45954"/>
    <lineage>
        <taxon>Eukaryota</taxon>
        <taxon>Metazoa</taxon>
        <taxon>Spiralia</taxon>
        <taxon>Lophotrochozoa</taxon>
        <taxon>Mollusca</taxon>
        <taxon>Bivalvia</taxon>
        <taxon>Autobranchia</taxon>
        <taxon>Heteroconchia</taxon>
        <taxon>Euheterodonta</taxon>
        <taxon>Imparidentia</taxon>
        <taxon>Neoheterodontei</taxon>
        <taxon>Myida</taxon>
        <taxon>Dreissenoidea</taxon>
        <taxon>Dreissenidae</taxon>
        <taxon>Dreissena</taxon>
    </lineage>
</organism>